<evidence type="ECO:0000313" key="1">
    <source>
        <dbReference type="EMBL" id="CAA9532522.1"/>
    </source>
</evidence>
<reference evidence="1" key="1">
    <citation type="submission" date="2020-02" db="EMBL/GenBank/DDBJ databases">
        <authorList>
            <person name="Meier V. D."/>
        </authorList>
    </citation>
    <scope>NUCLEOTIDE SEQUENCE</scope>
    <source>
        <strain evidence="1">AVDCRST_MAG67</strain>
    </source>
</reference>
<dbReference type="EMBL" id="CADCVQ010000175">
    <property type="protein sequence ID" value="CAA9532522.1"/>
    <property type="molecule type" value="Genomic_DNA"/>
</dbReference>
<sequence length="113" mass="11940">MVTTVAPSTLDTMIVGLQANLVIERGVALARRPVLVRLALNRPAALQVEIFRGRKRVVNVVARGTTGPNVVALASAQLKKLATGRYGLVVTARGTSGPAAVQRLPLAIVRPLR</sequence>
<dbReference type="AlphaFoldDB" id="A0A6J4TUR4"/>
<dbReference type="GO" id="GO:0016491">
    <property type="term" value="F:oxidoreductase activity"/>
    <property type="evidence" value="ECO:0007669"/>
    <property type="project" value="UniProtKB-KW"/>
</dbReference>
<protein>
    <submittedName>
        <fullName evidence="1">NADH-ubiquinone oxidoreductase chain M</fullName>
        <ecNumber evidence="1">1.6.5.3</ecNumber>
    </submittedName>
</protein>
<gene>
    <name evidence="1" type="ORF">AVDCRST_MAG67-4419</name>
</gene>
<organism evidence="1">
    <name type="scientific">uncultured Solirubrobacteraceae bacterium</name>
    <dbReference type="NCBI Taxonomy" id="1162706"/>
    <lineage>
        <taxon>Bacteria</taxon>
        <taxon>Bacillati</taxon>
        <taxon>Actinomycetota</taxon>
        <taxon>Thermoleophilia</taxon>
        <taxon>Solirubrobacterales</taxon>
        <taxon>Solirubrobacteraceae</taxon>
        <taxon>environmental samples</taxon>
    </lineage>
</organism>
<name>A0A6J4TUR4_9ACTN</name>
<proteinExistence type="predicted"/>
<keyword evidence="1" id="KW-0560">Oxidoreductase</keyword>
<keyword evidence="1" id="KW-0830">Ubiquinone</keyword>
<dbReference type="EC" id="1.6.5.3" evidence="1"/>
<accession>A0A6J4TUR4</accession>